<dbReference type="GO" id="GO:0005886">
    <property type="term" value="C:plasma membrane"/>
    <property type="evidence" value="ECO:0007669"/>
    <property type="project" value="UniProtKB-SubCell"/>
</dbReference>
<evidence type="ECO:0000256" key="3">
    <source>
        <dbReference type="ARBA" id="ARBA00022519"/>
    </source>
</evidence>
<feature type="transmembrane region" description="Helical" evidence="7">
    <location>
        <begin position="208"/>
        <end position="229"/>
    </location>
</feature>
<gene>
    <name evidence="9" type="ORF">D1B32_18235</name>
</gene>
<dbReference type="EMBL" id="QWEH01000015">
    <property type="protein sequence ID" value="RHW30252.1"/>
    <property type="molecule type" value="Genomic_DNA"/>
</dbReference>
<evidence type="ECO:0000256" key="7">
    <source>
        <dbReference type="SAM" id="Phobius"/>
    </source>
</evidence>
<feature type="domain" description="TRAP C4-dicarboxylate transport system permease DctM subunit" evidence="8">
    <location>
        <begin position="4"/>
        <end position="411"/>
    </location>
</feature>
<organism evidence="9 10">
    <name type="scientific">Oceanobacillus profundus</name>
    <dbReference type="NCBI Taxonomy" id="372463"/>
    <lineage>
        <taxon>Bacteria</taxon>
        <taxon>Bacillati</taxon>
        <taxon>Bacillota</taxon>
        <taxon>Bacilli</taxon>
        <taxon>Bacillales</taxon>
        <taxon>Bacillaceae</taxon>
        <taxon>Oceanobacillus</taxon>
    </lineage>
</organism>
<dbReference type="PRINTS" id="PR00303">
    <property type="entry name" value="SECYTRNLCASE"/>
</dbReference>
<keyword evidence="2" id="KW-1003">Cell membrane</keyword>
<evidence type="ECO:0000256" key="2">
    <source>
        <dbReference type="ARBA" id="ARBA00022475"/>
    </source>
</evidence>
<dbReference type="GO" id="GO:0022857">
    <property type="term" value="F:transmembrane transporter activity"/>
    <property type="evidence" value="ECO:0007669"/>
    <property type="project" value="TreeGrafter"/>
</dbReference>
<dbReference type="Proteomes" id="UP000285456">
    <property type="component" value="Unassembled WGS sequence"/>
</dbReference>
<dbReference type="PANTHER" id="PTHR33362">
    <property type="entry name" value="SIALIC ACID TRAP TRANSPORTER PERMEASE PROTEIN SIAT-RELATED"/>
    <property type="match status" value="1"/>
</dbReference>
<name>A0A417YC36_9BACI</name>
<feature type="transmembrane region" description="Helical" evidence="7">
    <location>
        <begin position="391"/>
        <end position="416"/>
    </location>
</feature>
<keyword evidence="5 7" id="KW-1133">Transmembrane helix</keyword>
<feature type="transmembrane region" description="Helical" evidence="7">
    <location>
        <begin position="105"/>
        <end position="122"/>
    </location>
</feature>
<keyword evidence="10" id="KW-1185">Reference proteome</keyword>
<feature type="transmembrane region" description="Helical" evidence="7">
    <location>
        <begin position="266"/>
        <end position="288"/>
    </location>
</feature>
<dbReference type="RefSeq" id="WP_118890064.1">
    <property type="nucleotide sequence ID" value="NZ_JAMAWL010000012.1"/>
</dbReference>
<evidence type="ECO:0000313" key="10">
    <source>
        <dbReference type="Proteomes" id="UP000285456"/>
    </source>
</evidence>
<feature type="transmembrane region" description="Helical" evidence="7">
    <location>
        <begin position="350"/>
        <end position="371"/>
    </location>
</feature>
<evidence type="ECO:0000256" key="4">
    <source>
        <dbReference type="ARBA" id="ARBA00022692"/>
    </source>
</evidence>
<feature type="transmembrane region" description="Helical" evidence="7">
    <location>
        <begin position="7"/>
        <end position="29"/>
    </location>
</feature>
<evidence type="ECO:0000313" key="9">
    <source>
        <dbReference type="EMBL" id="RHW30252.1"/>
    </source>
</evidence>
<evidence type="ECO:0000259" key="8">
    <source>
        <dbReference type="Pfam" id="PF06808"/>
    </source>
</evidence>
<dbReference type="AlphaFoldDB" id="A0A417YC36"/>
<proteinExistence type="predicted"/>
<protein>
    <submittedName>
        <fullName evidence="9">TRAP transporter large permease</fullName>
    </submittedName>
</protein>
<evidence type="ECO:0000256" key="5">
    <source>
        <dbReference type="ARBA" id="ARBA00022989"/>
    </source>
</evidence>
<dbReference type="InterPro" id="IPR010656">
    <property type="entry name" value="DctM"/>
</dbReference>
<keyword evidence="3" id="KW-0997">Cell inner membrane</keyword>
<dbReference type="InterPro" id="IPR004681">
    <property type="entry name" value="TRAP_DctM"/>
</dbReference>
<dbReference type="PANTHER" id="PTHR33362:SF3">
    <property type="entry name" value="SIALIC ACID TRAP TRANSPORTER PERMEASE PROTEIN SIAT"/>
    <property type="match status" value="1"/>
</dbReference>
<sequence>MIILIFAILLIIGAPIAIAIGLSSFIAMIQEGMSIDVFARNIFSGIDSFTLMAIPFFIFAGDLMLVGGTSRRLVDLAKKLVGWVTGGLPIAGVISSMFFASLSGSSPATVAAIGGVMIPSLGESGYSRKFSIGLMTAAGTLGIIIPPSITLLVYGSSAEVSISDLFIAGIIPGIFIGFVLVIVSFIIAKREGHKPEGKASLQELWSSFKSAIWGILLPVIVLGGIYVGVFTPTEAAAVAIVYSLIIGFFVYKEMDVKKLFESTRKSVVISSMIMLVIAASNVFSWYLTYEQIPTKLASIFLEYANTQVIFILMVIIILLIVGMFMDTSAAVLIFVPLFLPLVYELGIDPIHFGIIMIVTLSIGMITPPFGLNLFVAQGITGESLTQVIKGAFPFIIVLILTAVVIAFIPQISLLLVNL</sequence>
<evidence type="ECO:0000256" key="6">
    <source>
        <dbReference type="ARBA" id="ARBA00023136"/>
    </source>
</evidence>
<dbReference type="PIRSF" id="PIRSF006066">
    <property type="entry name" value="HI0050"/>
    <property type="match status" value="1"/>
</dbReference>
<feature type="transmembrane region" description="Helical" evidence="7">
    <location>
        <begin position="134"/>
        <end position="154"/>
    </location>
</feature>
<evidence type="ECO:0000256" key="1">
    <source>
        <dbReference type="ARBA" id="ARBA00004429"/>
    </source>
</evidence>
<dbReference type="OrthoDB" id="9785600at2"/>
<feature type="transmembrane region" description="Helical" evidence="7">
    <location>
        <begin position="49"/>
        <end position="68"/>
    </location>
</feature>
<comment type="caution">
    <text evidence="9">The sequence shown here is derived from an EMBL/GenBank/DDBJ whole genome shotgun (WGS) entry which is preliminary data.</text>
</comment>
<dbReference type="Pfam" id="PF06808">
    <property type="entry name" value="DctM"/>
    <property type="match status" value="1"/>
</dbReference>
<dbReference type="NCBIfam" id="TIGR00786">
    <property type="entry name" value="dctM"/>
    <property type="match status" value="1"/>
</dbReference>
<keyword evidence="6 7" id="KW-0472">Membrane</keyword>
<reference evidence="9 10" key="1">
    <citation type="journal article" date="2007" name="Int. J. Syst. Evol. Microbiol.">
        <title>Oceanobacillus profundus sp. nov., isolated from a deep-sea sediment core.</title>
        <authorList>
            <person name="Kim Y.G."/>
            <person name="Choi D.H."/>
            <person name="Hyun S."/>
            <person name="Cho B.C."/>
        </authorList>
    </citation>
    <scope>NUCLEOTIDE SEQUENCE [LARGE SCALE GENOMIC DNA]</scope>
    <source>
        <strain evidence="9 10">DSM 18246</strain>
    </source>
</reference>
<feature type="transmembrane region" description="Helical" evidence="7">
    <location>
        <begin position="166"/>
        <end position="187"/>
    </location>
</feature>
<feature type="transmembrane region" description="Helical" evidence="7">
    <location>
        <begin position="80"/>
        <end position="99"/>
    </location>
</feature>
<accession>A0A417YC36</accession>
<feature type="transmembrane region" description="Helical" evidence="7">
    <location>
        <begin position="308"/>
        <end position="338"/>
    </location>
</feature>
<keyword evidence="4 7" id="KW-0812">Transmembrane</keyword>
<comment type="subcellular location">
    <subcellularLocation>
        <location evidence="1">Cell inner membrane</location>
        <topology evidence="1">Multi-pass membrane protein</topology>
    </subcellularLocation>
</comment>
<feature type="transmembrane region" description="Helical" evidence="7">
    <location>
        <begin position="235"/>
        <end position="254"/>
    </location>
</feature>